<dbReference type="Gene3D" id="1.20.59.10">
    <property type="entry name" value="Chorismate mutase"/>
    <property type="match status" value="1"/>
</dbReference>
<gene>
    <name evidence="3" type="ORF">NSA47_10735</name>
</gene>
<dbReference type="InterPro" id="IPR011279">
    <property type="entry name" value="Chorismate_mutase_GmP"/>
</dbReference>
<dbReference type="SMART" id="SM00830">
    <property type="entry name" value="CM_2"/>
    <property type="match status" value="1"/>
</dbReference>
<evidence type="ECO:0000313" key="4">
    <source>
        <dbReference type="Proteomes" id="UP001205748"/>
    </source>
</evidence>
<evidence type="ECO:0000313" key="3">
    <source>
        <dbReference type="EMBL" id="MCR1899460.1"/>
    </source>
</evidence>
<dbReference type="GO" id="GO:0009697">
    <property type="term" value="P:salicylic acid biosynthetic process"/>
    <property type="evidence" value="ECO:0007669"/>
    <property type="project" value="TreeGrafter"/>
</dbReference>
<evidence type="ECO:0000259" key="2">
    <source>
        <dbReference type="PROSITE" id="PS51168"/>
    </source>
</evidence>
<dbReference type="GO" id="GO:0046417">
    <property type="term" value="P:chorismate metabolic process"/>
    <property type="evidence" value="ECO:0007669"/>
    <property type="project" value="InterPro"/>
</dbReference>
<dbReference type="InterPro" id="IPR036979">
    <property type="entry name" value="CM_dom_sf"/>
</dbReference>
<dbReference type="InterPro" id="IPR002701">
    <property type="entry name" value="CM_II_prokaryot"/>
</dbReference>
<keyword evidence="4" id="KW-1185">Reference proteome</keyword>
<dbReference type="Pfam" id="PF01817">
    <property type="entry name" value="CM_2"/>
    <property type="match status" value="1"/>
</dbReference>
<dbReference type="PROSITE" id="PS51168">
    <property type="entry name" value="CHORISMATE_MUT_2"/>
    <property type="match status" value="1"/>
</dbReference>
<sequence length="87" mass="10448">MDELEQLRAEIDEIDRKMTILFEERMKIVDKVGQYKQKNNLPILNTHREEMVLAKNSTYLQDKSLQEPLKKFFISLMKISKEKQNFS</sequence>
<dbReference type="NCBIfam" id="TIGR01805">
    <property type="entry name" value="CM_mono_grmpos"/>
    <property type="match status" value="1"/>
</dbReference>
<feature type="domain" description="Chorismate mutase" evidence="2">
    <location>
        <begin position="1"/>
        <end position="87"/>
    </location>
</feature>
<dbReference type="EC" id="5.4.99.5" evidence="3"/>
<reference evidence="3" key="1">
    <citation type="submission" date="2022-07" db="EMBL/GenBank/DDBJ databases">
        <title>Enhanced cultured diversity of the mouse gut microbiota enables custom-made synthetic communities.</title>
        <authorList>
            <person name="Afrizal A."/>
        </authorList>
    </citation>
    <scope>NUCLEOTIDE SEQUENCE</scope>
    <source>
        <strain evidence="3">DSM 28593</strain>
    </source>
</reference>
<dbReference type="SUPFAM" id="SSF48600">
    <property type="entry name" value="Chorismate mutase II"/>
    <property type="match status" value="1"/>
</dbReference>
<evidence type="ECO:0000256" key="1">
    <source>
        <dbReference type="ARBA" id="ARBA00023235"/>
    </source>
</evidence>
<protein>
    <submittedName>
        <fullName evidence="3">Chorismate mutase</fullName>
        <ecNumber evidence="3">5.4.99.5</ecNumber>
    </submittedName>
</protein>
<proteinExistence type="predicted"/>
<accession>A0AAE3KZM5</accession>
<dbReference type="PANTHER" id="PTHR38041:SF1">
    <property type="entry name" value="CHORISMATE MUTASE"/>
    <property type="match status" value="1"/>
</dbReference>
<dbReference type="GO" id="GO:0004106">
    <property type="term" value="F:chorismate mutase activity"/>
    <property type="evidence" value="ECO:0007669"/>
    <property type="project" value="UniProtKB-EC"/>
</dbReference>
<organism evidence="3 4">
    <name type="scientific">Irregularibacter muris</name>
    <dbReference type="NCBI Taxonomy" id="1796619"/>
    <lineage>
        <taxon>Bacteria</taxon>
        <taxon>Bacillati</taxon>
        <taxon>Bacillota</taxon>
        <taxon>Clostridia</taxon>
        <taxon>Eubacteriales</taxon>
        <taxon>Eubacteriaceae</taxon>
        <taxon>Irregularibacter</taxon>
    </lineage>
</organism>
<dbReference type="AlphaFoldDB" id="A0AAE3KZM5"/>
<comment type="caution">
    <text evidence="3">The sequence shown here is derived from an EMBL/GenBank/DDBJ whole genome shotgun (WGS) entry which is preliminary data.</text>
</comment>
<dbReference type="InterPro" id="IPR036263">
    <property type="entry name" value="Chorismate_II_sf"/>
</dbReference>
<keyword evidence="1 3" id="KW-0413">Isomerase</keyword>
<dbReference type="Proteomes" id="UP001205748">
    <property type="component" value="Unassembled WGS sequence"/>
</dbReference>
<dbReference type="EMBL" id="JANKAS010000010">
    <property type="protein sequence ID" value="MCR1899460.1"/>
    <property type="molecule type" value="Genomic_DNA"/>
</dbReference>
<name>A0AAE3KZM5_9FIRM</name>
<dbReference type="InterPro" id="IPR051331">
    <property type="entry name" value="Chorismate_mutase-related"/>
</dbReference>
<dbReference type="RefSeq" id="WP_257531856.1">
    <property type="nucleotide sequence ID" value="NZ_JANKAS010000010.1"/>
</dbReference>
<dbReference type="PANTHER" id="PTHR38041">
    <property type="entry name" value="CHORISMATE MUTASE"/>
    <property type="match status" value="1"/>
</dbReference>